<organism evidence="1 2">
    <name type="scientific">Floccifex porci</name>
    <dbReference type="NCBI Taxonomy" id="2606629"/>
    <lineage>
        <taxon>Bacteria</taxon>
        <taxon>Bacillati</taxon>
        <taxon>Bacillota</taxon>
        <taxon>Erysipelotrichia</taxon>
        <taxon>Erysipelotrichales</taxon>
        <taxon>Erysipelotrichaceae</taxon>
        <taxon>Floccifex</taxon>
    </lineage>
</organism>
<evidence type="ECO:0000313" key="2">
    <source>
        <dbReference type="Proteomes" id="UP000470082"/>
    </source>
</evidence>
<keyword evidence="2" id="KW-1185">Reference proteome</keyword>
<gene>
    <name evidence="1" type="ORF">FYJ50_04415</name>
</gene>
<sequence length="82" mass="9826">MVTLTNVTKKDNIVYAEYFPEGNEKDIGKIVYNIEKKEVIEKKYCELDEKSYLKSYFKKSIKALKECVENNDFPKEKVLMWY</sequence>
<protein>
    <submittedName>
        <fullName evidence="1">Uncharacterized protein</fullName>
    </submittedName>
</protein>
<accession>A0A7X2N2Q9</accession>
<dbReference type="EMBL" id="VUMM01000006">
    <property type="protein sequence ID" value="MSS01351.1"/>
    <property type="molecule type" value="Genomic_DNA"/>
</dbReference>
<reference evidence="1 2" key="1">
    <citation type="submission" date="2019-08" db="EMBL/GenBank/DDBJ databases">
        <title>In-depth cultivation of the pig gut microbiome towards novel bacterial diversity and tailored functional studies.</title>
        <authorList>
            <person name="Wylensek D."/>
            <person name="Hitch T.C.A."/>
            <person name="Clavel T."/>
        </authorList>
    </citation>
    <scope>NUCLEOTIDE SEQUENCE [LARGE SCALE GENOMIC DNA]</scope>
    <source>
        <strain evidence="1 2">LKV-178-WT-2G</strain>
    </source>
</reference>
<proteinExistence type="predicted"/>
<evidence type="ECO:0000313" key="1">
    <source>
        <dbReference type="EMBL" id="MSS01351.1"/>
    </source>
</evidence>
<name>A0A7X2N2Q9_9FIRM</name>
<dbReference type="RefSeq" id="WP_154459854.1">
    <property type="nucleotide sequence ID" value="NZ_VUMM01000006.1"/>
</dbReference>
<dbReference type="Proteomes" id="UP000470082">
    <property type="component" value="Unassembled WGS sequence"/>
</dbReference>
<comment type="caution">
    <text evidence="1">The sequence shown here is derived from an EMBL/GenBank/DDBJ whole genome shotgun (WGS) entry which is preliminary data.</text>
</comment>
<dbReference type="AlphaFoldDB" id="A0A7X2N2Q9"/>